<dbReference type="Proteomes" id="UP000178892">
    <property type="component" value="Unassembled WGS sequence"/>
</dbReference>
<evidence type="ECO:0000256" key="1">
    <source>
        <dbReference type="SAM" id="Phobius"/>
    </source>
</evidence>
<gene>
    <name evidence="2" type="ORF">A2720_01730</name>
</gene>
<sequence>MDQIFSIYNQFLSYFPPGLHGIVSLALAILIVVGILKVIKKDFVYIVLLAVLLPASVPILKNIWESLSNIIKFLLTKR</sequence>
<accession>A0A1F5NUB2</accession>
<protein>
    <submittedName>
        <fullName evidence="2">Uncharacterized protein</fullName>
    </submittedName>
</protein>
<dbReference type="STRING" id="1817825.A2720_01730"/>
<organism evidence="2 3">
    <name type="scientific">Candidatus Doudnabacteria bacterium RIFCSPHIGHO2_01_FULL_46_24</name>
    <dbReference type="NCBI Taxonomy" id="1817825"/>
    <lineage>
        <taxon>Bacteria</taxon>
        <taxon>Candidatus Doudnaibacteriota</taxon>
    </lineage>
</organism>
<feature type="transmembrane region" description="Helical" evidence="1">
    <location>
        <begin position="18"/>
        <end position="36"/>
    </location>
</feature>
<name>A0A1F5NUB2_9BACT</name>
<proteinExistence type="predicted"/>
<reference evidence="2 3" key="1">
    <citation type="journal article" date="2016" name="Nat. Commun.">
        <title>Thousands of microbial genomes shed light on interconnected biogeochemical processes in an aquifer system.</title>
        <authorList>
            <person name="Anantharaman K."/>
            <person name="Brown C.T."/>
            <person name="Hug L.A."/>
            <person name="Sharon I."/>
            <person name="Castelle C.J."/>
            <person name="Probst A.J."/>
            <person name="Thomas B.C."/>
            <person name="Singh A."/>
            <person name="Wilkins M.J."/>
            <person name="Karaoz U."/>
            <person name="Brodie E.L."/>
            <person name="Williams K.H."/>
            <person name="Hubbard S.S."/>
            <person name="Banfield J.F."/>
        </authorList>
    </citation>
    <scope>NUCLEOTIDE SEQUENCE [LARGE SCALE GENOMIC DNA]</scope>
</reference>
<comment type="caution">
    <text evidence="2">The sequence shown here is derived from an EMBL/GenBank/DDBJ whole genome shotgun (WGS) entry which is preliminary data.</text>
</comment>
<evidence type="ECO:0000313" key="3">
    <source>
        <dbReference type="Proteomes" id="UP000178892"/>
    </source>
</evidence>
<feature type="transmembrane region" description="Helical" evidence="1">
    <location>
        <begin position="43"/>
        <end position="64"/>
    </location>
</feature>
<keyword evidence="1" id="KW-0812">Transmembrane</keyword>
<keyword evidence="1" id="KW-0472">Membrane</keyword>
<evidence type="ECO:0000313" key="2">
    <source>
        <dbReference type="EMBL" id="OGE81238.1"/>
    </source>
</evidence>
<dbReference type="AlphaFoldDB" id="A0A1F5NUB2"/>
<dbReference type="EMBL" id="MFEL01000010">
    <property type="protein sequence ID" value="OGE81238.1"/>
    <property type="molecule type" value="Genomic_DNA"/>
</dbReference>
<keyword evidence="1" id="KW-1133">Transmembrane helix</keyword>